<sequence>MLNRMGMYCTSRGLSRAQRQIQATLMPTLEKDTPGTTHTMSHHRSRTSPRRRMRTHQLRASSSKWPRMTSYTLTLKTFWSLMMHLNLLTLSETSPLPSAKTHCYAVHTSR</sequence>
<feature type="compositionally biased region" description="Basic residues" evidence="1">
    <location>
        <begin position="40"/>
        <end position="57"/>
    </location>
</feature>
<name>A0A1M2VC72_TRAPU</name>
<feature type="non-terminal residue" evidence="2">
    <location>
        <position position="110"/>
    </location>
</feature>
<evidence type="ECO:0000313" key="2">
    <source>
        <dbReference type="EMBL" id="OJT05116.1"/>
    </source>
</evidence>
<evidence type="ECO:0000256" key="1">
    <source>
        <dbReference type="SAM" id="MobiDB-lite"/>
    </source>
</evidence>
<gene>
    <name evidence="2" type="ORF">TRAPUB_4096</name>
</gene>
<dbReference type="Proteomes" id="UP000184267">
    <property type="component" value="Unassembled WGS sequence"/>
</dbReference>
<dbReference type="EMBL" id="MNAD01001488">
    <property type="protein sequence ID" value="OJT05116.1"/>
    <property type="molecule type" value="Genomic_DNA"/>
</dbReference>
<feature type="region of interest" description="Disordered" evidence="1">
    <location>
        <begin position="30"/>
        <end position="63"/>
    </location>
</feature>
<accession>A0A1M2VC72</accession>
<comment type="caution">
    <text evidence="2">The sequence shown here is derived from an EMBL/GenBank/DDBJ whole genome shotgun (WGS) entry which is preliminary data.</text>
</comment>
<proteinExistence type="predicted"/>
<evidence type="ECO:0000313" key="3">
    <source>
        <dbReference type="Proteomes" id="UP000184267"/>
    </source>
</evidence>
<reference evidence="2 3" key="1">
    <citation type="submission" date="2016-10" db="EMBL/GenBank/DDBJ databases">
        <title>Genome sequence of the basidiomycete white-rot fungus Trametes pubescens.</title>
        <authorList>
            <person name="Makela M.R."/>
            <person name="Granchi Z."/>
            <person name="Peng M."/>
            <person name="De Vries R.P."/>
            <person name="Grigoriev I."/>
            <person name="Riley R."/>
            <person name="Hilden K."/>
        </authorList>
    </citation>
    <scope>NUCLEOTIDE SEQUENCE [LARGE SCALE GENOMIC DNA]</scope>
    <source>
        <strain evidence="2 3">FBCC735</strain>
    </source>
</reference>
<dbReference type="AlphaFoldDB" id="A0A1M2VC72"/>
<keyword evidence="3" id="KW-1185">Reference proteome</keyword>
<organism evidence="2 3">
    <name type="scientific">Trametes pubescens</name>
    <name type="common">White-rot fungus</name>
    <dbReference type="NCBI Taxonomy" id="154538"/>
    <lineage>
        <taxon>Eukaryota</taxon>
        <taxon>Fungi</taxon>
        <taxon>Dikarya</taxon>
        <taxon>Basidiomycota</taxon>
        <taxon>Agaricomycotina</taxon>
        <taxon>Agaricomycetes</taxon>
        <taxon>Polyporales</taxon>
        <taxon>Polyporaceae</taxon>
        <taxon>Trametes</taxon>
    </lineage>
</organism>
<protein>
    <submittedName>
        <fullName evidence="2">Uncharacterized protein</fullName>
    </submittedName>
</protein>